<keyword evidence="4" id="KW-0560">Oxidoreductase</keyword>
<keyword evidence="5" id="KW-0408">Iron</keyword>
<dbReference type="Gene3D" id="2.60.120.590">
    <property type="entry name" value="Alpha-ketoglutarate-dependent dioxygenase AlkB-like"/>
    <property type="match status" value="1"/>
</dbReference>
<dbReference type="Proteomes" id="UP001363151">
    <property type="component" value="Unassembled WGS sequence"/>
</dbReference>
<evidence type="ECO:0000256" key="5">
    <source>
        <dbReference type="ARBA" id="ARBA00023004"/>
    </source>
</evidence>
<protein>
    <submittedName>
        <fullName evidence="6">2OG-Fe(II) oxygenase superfamily protein</fullName>
    </submittedName>
</protein>
<reference evidence="6 7" key="1">
    <citation type="submission" date="2024-03" db="EMBL/GenBank/DDBJ databases">
        <title>Aureococcus anophagefferens CCMP1851 and Kratosvirus quantuckense: Draft genome of a second virus-susceptible host strain in the model system.</title>
        <authorList>
            <person name="Chase E."/>
            <person name="Truchon A.R."/>
            <person name="Schepens W."/>
            <person name="Wilhelm S.W."/>
        </authorList>
    </citation>
    <scope>NUCLEOTIDE SEQUENCE [LARGE SCALE GENOMIC DNA]</scope>
    <source>
        <strain evidence="6 7">CCMP1851</strain>
    </source>
</reference>
<evidence type="ECO:0000256" key="4">
    <source>
        <dbReference type="ARBA" id="ARBA00023002"/>
    </source>
</evidence>
<evidence type="ECO:0000256" key="2">
    <source>
        <dbReference type="ARBA" id="ARBA00022723"/>
    </source>
</evidence>
<evidence type="ECO:0000256" key="1">
    <source>
        <dbReference type="ARBA" id="ARBA00007879"/>
    </source>
</evidence>
<keyword evidence="3" id="KW-0223">Dioxygenase</keyword>
<keyword evidence="7" id="KW-1185">Reference proteome</keyword>
<keyword evidence="2" id="KW-0479">Metal-binding</keyword>
<sequence>MIARPKISRNEWKPAEIGAFEVGNFALLSCPGLGGPAGEPGFAPEPLPAWAAELCAAAATDDARGAPNHALVNAYDFDAEPRPFVFPHTDGPAYDDRTATLSCGADCVMTFSRRLAPEEVGVVAPSVACTVALRRRSLLVFSGAAYAAHTHAIDAAESDVVAGDCANADLAGVAVGDVLPRRGLRHSFTLRRAKPIPSK</sequence>
<comment type="similarity">
    <text evidence="1">Belongs to the alkB family.</text>
</comment>
<comment type="caution">
    <text evidence="6">The sequence shown here is derived from an EMBL/GenBank/DDBJ whole genome shotgun (WGS) entry which is preliminary data.</text>
</comment>
<dbReference type="PANTHER" id="PTHR46030:SF1">
    <property type="entry name" value="ALPHA-KETOGLUTARATE-DEPENDENT DIOXYGENASE ALKB HOMOLOG 6"/>
    <property type="match status" value="1"/>
</dbReference>
<dbReference type="EMBL" id="JBBJCI010000171">
    <property type="protein sequence ID" value="KAK7241625.1"/>
    <property type="molecule type" value="Genomic_DNA"/>
</dbReference>
<evidence type="ECO:0000313" key="6">
    <source>
        <dbReference type="EMBL" id="KAK7241625.1"/>
    </source>
</evidence>
<evidence type="ECO:0000313" key="7">
    <source>
        <dbReference type="Proteomes" id="UP001363151"/>
    </source>
</evidence>
<gene>
    <name evidence="6" type="ORF">SO694_0028505</name>
</gene>
<dbReference type="InterPro" id="IPR032862">
    <property type="entry name" value="ALKBH6"/>
</dbReference>
<evidence type="ECO:0000256" key="3">
    <source>
        <dbReference type="ARBA" id="ARBA00022964"/>
    </source>
</evidence>
<proteinExistence type="inferred from homology"/>
<accession>A0ABR1FZC8</accession>
<dbReference type="PANTHER" id="PTHR46030">
    <property type="entry name" value="ALPHA-KETOGLUTARATE-DEPENDENT DIOXYGENASE ALKB HOMOLOG 6"/>
    <property type="match status" value="1"/>
</dbReference>
<organism evidence="6 7">
    <name type="scientific">Aureococcus anophagefferens</name>
    <name type="common">Harmful bloom alga</name>
    <dbReference type="NCBI Taxonomy" id="44056"/>
    <lineage>
        <taxon>Eukaryota</taxon>
        <taxon>Sar</taxon>
        <taxon>Stramenopiles</taxon>
        <taxon>Ochrophyta</taxon>
        <taxon>Pelagophyceae</taxon>
        <taxon>Pelagomonadales</taxon>
        <taxon>Pelagomonadaceae</taxon>
        <taxon>Aureococcus</taxon>
    </lineage>
</organism>
<dbReference type="InterPro" id="IPR037151">
    <property type="entry name" value="AlkB-like_sf"/>
</dbReference>
<name>A0ABR1FZC8_AURAN</name>
<dbReference type="SUPFAM" id="SSF51197">
    <property type="entry name" value="Clavaminate synthase-like"/>
    <property type="match status" value="1"/>
</dbReference>